<dbReference type="AlphaFoldDB" id="A0A095A0M9"/>
<protein>
    <submittedName>
        <fullName evidence="2">Uncharacterized protein</fullName>
    </submittedName>
</protein>
<evidence type="ECO:0000256" key="1">
    <source>
        <dbReference type="SAM" id="MobiDB-lite"/>
    </source>
</evidence>
<evidence type="ECO:0000313" key="2">
    <source>
        <dbReference type="EMBL" id="KGB40765.1"/>
    </source>
</evidence>
<reference evidence="2" key="1">
    <citation type="journal article" date="2012" name="Nat. Genet.">
        <title>Whole-genome sequence of Schistosoma haematobium.</title>
        <authorList>
            <person name="Young N.D."/>
            <person name="Jex A.R."/>
            <person name="Li B."/>
            <person name="Liu S."/>
            <person name="Yang L."/>
            <person name="Xiong Z."/>
            <person name="Li Y."/>
            <person name="Cantacessi C."/>
            <person name="Hall R.S."/>
            <person name="Xu X."/>
            <person name="Chen F."/>
            <person name="Wu X."/>
            <person name="Zerlotini A."/>
            <person name="Oliveira G."/>
            <person name="Hofmann A."/>
            <person name="Zhang G."/>
            <person name="Fang X."/>
            <person name="Kang Y."/>
            <person name="Campbell B.E."/>
            <person name="Loukas A."/>
            <person name="Ranganathan S."/>
            <person name="Rollinson D."/>
            <person name="Rinaldi G."/>
            <person name="Brindley P.J."/>
            <person name="Yang H."/>
            <person name="Wang J."/>
            <person name="Wang J."/>
            <person name="Gasser R.B."/>
        </authorList>
    </citation>
    <scope>NUCLEOTIDE SEQUENCE [LARGE SCALE GENOMIC DNA]</scope>
</reference>
<organism evidence="2">
    <name type="scientific">Schistosoma haematobium</name>
    <name type="common">Blood fluke</name>
    <dbReference type="NCBI Taxonomy" id="6185"/>
    <lineage>
        <taxon>Eukaryota</taxon>
        <taxon>Metazoa</taxon>
        <taxon>Spiralia</taxon>
        <taxon>Lophotrochozoa</taxon>
        <taxon>Platyhelminthes</taxon>
        <taxon>Trematoda</taxon>
        <taxon>Digenea</taxon>
        <taxon>Strigeidida</taxon>
        <taxon>Schistosomatoidea</taxon>
        <taxon>Schistosomatidae</taxon>
        <taxon>Schistosoma</taxon>
    </lineage>
</organism>
<proteinExistence type="predicted"/>
<sequence length="66" mass="7360">MCVFVYGGMANQAAVRSRPMERKGGKTGKKHTKSRKYKKNNMEEDHSLADGLTIHQTTPPLNSVVK</sequence>
<gene>
    <name evidence="2" type="ORF">MS3_09251</name>
</gene>
<feature type="region of interest" description="Disordered" evidence="1">
    <location>
        <begin position="15"/>
        <end position="43"/>
    </location>
</feature>
<accession>A0A095A0M9</accession>
<name>A0A095A0M9_SCHHA</name>
<feature type="compositionally biased region" description="Basic residues" evidence="1">
    <location>
        <begin position="25"/>
        <end position="39"/>
    </location>
</feature>
<dbReference type="EMBL" id="KL251580">
    <property type="protein sequence ID" value="KGB40765.1"/>
    <property type="molecule type" value="Genomic_DNA"/>
</dbReference>